<dbReference type="InterPro" id="IPR002539">
    <property type="entry name" value="MaoC-like_dom"/>
</dbReference>
<dbReference type="Pfam" id="PF22622">
    <property type="entry name" value="MFE-2_hydrat-2_N"/>
    <property type="match status" value="1"/>
</dbReference>
<dbReference type="GO" id="GO:0004300">
    <property type="term" value="F:enoyl-CoA hydratase activity"/>
    <property type="evidence" value="ECO:0007669"/>
    <property type="project" value="TreeGrafter"/>
</dbReference>
<proteinExistence type="inferred from homology"/>
<comment type="similarity">
    <text evidence="1">Belongs to the enoyl-CoA hydratase/isomerase family.</text>
</comment>
<dbReference type="CDD" id="cd03448">
    <property type="entry name" value="HDE_HSD"/>
    <property type="match status" value="1"/>
</dbReference>
<dbReference type="GO" id="GO:0003857">
    <property type="term" value="F:(3S)-3-hydroxyacyl-CoA dehydrogenase (NAD+) activity"/>
    <property type="evidence" value="ECO:0007669"/>
    <property type="project" value="TreeGrafter"/>
</dbReference>
<dbReference type="InterPro" id="IPR029069">
    <property type="entry name" value="HotDog_dom_sf"/>
</dbReference>
<reference evidence="4 5" key="1">
    <citation type="submission" date="2019-07" db="EMBL/GenBank/DDBJ databases">
        <title>Analysis of the biochemical properties, biological activity and biotechnological potential of siderophores and biosurfactants produced by Antarctic psychrotolerant bacteria.</title>
        <authorList>
            <person name="Styczynski M."/>
            <person name="Krucon T."/>
            <person name="Decewicz P."/>
            <person name="Dziewit L."/>
        </authorList>
    </citation>
    <scope>NUCLEOTIDE SEQUENCE [LARGE SCALE GENOMIC DNA]</scope>
    <source>
        <strain evidence="4 5">ANT_H27</strain>
    </source>
</reference>
<feature type="domain" description="Peroxisomal multifunctional enzyme type 2-like N-terminal" evidence="3">
    <location>
        <begin position="17"/>
        <end position="145"/>
    </location>
</feature>
<name>A0A5B0E2F4_9MICC</name>
<dbReference type="Gene3D" id="3.10.129.10">
    <property type="entry name" value="Hotdog Thioesterase"/>
    <property type="match status" value="1"/>
</dbReference>
<feature type="domain" description="MaoC-like" evidence="2">
    <location>
        <begin position="167"/>
        <end position="270"/>
    </location>
</feature>
<gene>
    <name evidence="4" type="ORF">FQ154_19485</name>
</gene>
<dbReference type="RefSeq" id="WP_149621016.1">
    <property type="nucleotide sequence ID" value="NZ_VOBL01000034.1"/>
</dbReference>
<dbReference type="GO" id="GO:0044594">
    <property type="term" value="F:17-beta-hydroxysteroid dehydrogenase (NAD+) activity"/>
    <property type="evidence" value="ECO:0007669"/>
    <property type="project" value="TreeGrafter"/>
</dbReference>
<dbReference type="GO" id="GO:0006635">
    <property type="term" value="P:fatty acid beta-oxidation"/>
    <property type="evidence" value="ECO:0007669"/>
    <property type="project" value="TreeGrafter"/>
</dbReference>
<evidence type="ECO:0000259" key="3">
    <source>
        <dbReference type="Pfam" id="PF22622"/>
    </source>
</evidence>
<evidence type="ECO:0008006" key="6">
    <source>
        <dbReference type="Google" id="ProtNLM"/>
    </source>
</evidence>
<protein>
    <recommendedName>
        <fullName evidence="6">Enoyl-CoA hydratase</fullName>
    </recommendedName>
</protein>
<comment type="caution">
    <text evidence="4">The sequence shown here is derived from an EMBL/GenBank/DDBJ whole genome shotgun (WGS) entry which is preliminary data.</text>
</comment>
<dbReference type="Pfam" id="PF01575">
    <property type="entry name" value="MaoC_dehydratas"/>
    <property type="match status" value="1"/>
</dbReference>
<evidence type="ECO:0000313" key="5">
    <source>
        <dbReference type="Proteomes" id="UP000323856"/>
    </source>
</evidence>
<dbReference type="AlphaFoldDB" id="A0A5B0E2F4"/>
<accession>A0A5B0E2F4</accession>
<organism evidence="4 5">
    <name type="scientific">Paeniglutamicibacter gangotriensis</name>
    <dbReference type="NCBI Taxonomy" id="254787"/>
    <lineage>
        <taxon>Bacteria</taxon>
        <taxon>Bacillati</taxon>
        <taxon>Actinomycetota</taxon>
        <taxon>Actinomycetes</taxon>
        <taxon>Micrococcales</taxon>
        <taxon>Micrococcaceae</taxon>
        <taxon>Paeniglutamicibacter</taxon>
    </lineage>
</organism>
<evidence type="ECO:0000313" key="4">
    <source>
        <dbReference type="EMBL" id="KAA0973184.1"/>
    </source>
</evidence>
<evidence type="ECO:0000259" key="2">
    <source>
        <dbReference type="Pfam" id="PF01575"/>
    </source>
</evidence>
<evidence type="ECO:0000256" key="1">
    <source>
        <dbReference type="ARBA" id="ARBA00005254"/>
    </source>
</evidence>
<dbReference type="EMBL" id="VOBL01000034">
    <property type="protein sequence ID" value="KAA0973184.1"/>
    <property type="molecule type" value="Genomic_DNA"/>
</dbReference>
<dbReference type="Proteomes" id="UP000323856">
    <property type="component" value="Unassembled WGS sequence"/>
</dbReference>
<dbReference type="InterPro" id="IPR054357">
    <property type="entry name" value="MFE-2_N"/>
</dbReference>
<dbReference type="PANTHER" id="PTHR13078">
    <property type="entry name" value="PEROXISOMAL MULTIFUNCTIONAL ENZYME TYPE 2-RELATED"/>
    <property type="match status" value="1"/>
</dbReference>
<dbReference type="SUPFAM" id="SSF54637">
    <property type="entry name" value="Thioesterase/thiol ester dehydrase-isomerase"/>
    <property type="match status" value="2"/>
</dbReference>
<dbReference type="PANTHER" id="PTHR13078:SF56">
    <property type="entry name" value="PEROXISOMAL MULTIFUNCTIONAL ENZYME TYPE 2"/>
    <property type="match status" value="1"/>
</dbReference>
<sequence>MTIHVHNVGKKTEGTPFSWDSRDALLYALSVGAGTPDPTRNLSFTTENSRGVPQQVLPTFAVVLGGSSGSMDELGDFELSQILHGGQSITLHQSLQSSGTVVPVSGMSAVRDKGKNAIIELSTELFDAHTRELVAVSVTSMIIRGEGGFGGKPGPAESWTVPDVAADVVVSQPTSPDQALLYRLNGDRNPLHSDPALARMVGFDKPILHGLCTMGFVGRTVMETVSGSDPELFGTLSVRFASPVVPGDELTTSIWLTEDGAIFQARVGEQVVLDRGIYTHRAVVGNRAAVSTEAATV</sequence>
<dbReference type="OrthoDB" id="5522043at2"/>